<dbReference type="PANTHER" id="PTHR42718">
    <property type="entry name" value="MAJOR FACILITATOR SUPERFAMILY MULTIDRUG TRANSPORTER MFSC"/>
    <property type="match status" value="1"/>
</dbReference>
<gene>
    <name evidence="9" type="ORF">FNL38_107373</name>
</gene>
<comment type="similarity">
    <text evidence="2">Belongs to the major facilitator superfamily. EmrB family.</text>
</comment>
<organism evidence="9">
    <name type="scientific">Nocardia globerula</name>
    <dbReference type="NCBI Taxonomy" id="1818"/>
    <lineage>
        <taxon>Bacteria</taxon>
        <taxon>Bacillati</taxon>
        <taxon>Actinomycetota</taxon>
        <taxon>Actinomycetes</taxon>
        <taxon>Mycobacteriales</taxon>
        <taxon>Nocardiaceae</taxon>
        <taxon>Nocardia</taxon>
    </lineage>
</organism>
<feature type="domain" description="Major facilitator superfamily (MFS) profile" evidence="8">
    <location>
        <begin position="23"/>
        <end position="465"/>
    </location>
</feature>
<dbReference type="PANTHER" id="PTHR42718:SF9">
    <property type="entry name" value="MAJOR FACILITATOR SUPERFAMILY MULTIDRUG TRANSPORTER MFSC"/>
    <property type="match status" value="1"/>
</dbReference>
<dbReference type="NCBIfam" id="TIGR00711">
    <property type="entry name" value="efflux_EmrB"/>
    <property type="match status" value="1"/>
</dbReference>
<dbReference type="InterPro" id="IPR011701">
    <property type="entry name" value="MFS"/>
</dbReference>
<evidence type="ECO:0000256" key="7">
    <source>
        <dbReference type="ARBA" id="ARBA00023136"/>
    </source>
</evidence>
<dbReference type="PRINTS" id="PR01036">
    <property type="entry name" value="TCRTETB"/>
</dbReference>
<dbReference type="InterPro" id="IPR036259">
    <property type="entry name" value="MFS_trans_sf"/>
</dbReference>
<dbReference type="Gene3D" id="1.20.1720.10">
    <property type="entry name" value="Multidrug resistance protein D"/>
    <property type="match status" value="1"/>
</dbReference>
<dbReference type="InterPro" id="IPR005829">
    <property type="entry name" value="Sugar_transporter_CS"/>
</dbReference>
<dbReference type="PROSITE" id="PS00216">
    <property type="entry name" value="SUGAR_TRANSPORT_1"/>
    <property type="match status" value="1"/>
</dbReference>
<name>A0A652YKK9_NOCGL</name>
<keyword evidence="5" id="KW-0812">Transmembrane</keyword>
<evidence type="ECO:0000256" key="1">
    <source>
        <dbReference type="ARBA" id="ARBA00004651"/>
    </source>
</evidence>
<evidence type="ECO:0000259" key="8">
    <source>
        <dbReference type="PROSITE" id="PS50850"/>
    </source>
</evidence>
<protein>
    <submittedName>
        <fullName evidence="9">EmrB/QacA subfamily drug resistance transporter</fullName>
    </submittedName>
</protein>
<dbReference type="InterPro" id="IPR020846">
    <property type="entry name" value="MFS_dom"/>
</dbReference>
<evidence type="ECO:0000256" key="5">
    <source>
        <dbReference type="ARBA" id="ARBA00022692"/>
    </source>
</evidence>
<dbReference type="EMBL" id="VNIQ01000007">
    <property type="protein sequence ID" value="TYQ01950.1"/>
    <property type="molecule type" value="Genomic_DNA"/>
</dbReference>
<evidence type="ECO:0000256" key="3">
    <source>
        <dbReference type="ARBA" id="ARBA00022448"/>
    </source>
</evidence>
<dbReference type="InterPro" id="IPR004638">
    <property type="entry name" value="EmrB-like"/>
</dbReference>
<accession>A0A652YKK9</accession>
<dbReference type="GO" id="GO:0005886">
    <property type="term" value="C:plasma membrane"/>
    <property type="evidence" value="ECO:0007669"/>
    <property type="project" value="UniProtKB-SubCell"/>
</dbReference>
<comment type="caution">
    <text evidence="9">The sequence shown here is derived from an EMBL/GenBank/DDBJ whole genome shotgun (WGS) entry which is preliminary data.</text>
</comment>
<dbReference type="PROSITE" id="PS50850">
    <property type="entry name" value="MFS"/>
    <property type="match status" value="1"/>
</dbReference>
<evidence type="ECO:0000256" key="4">
    <source>
        <dbReference type="ARBA" id="ARBA00022475"/>
    </source>
</evidence>
<dbReference type="GO" id="GO:0022857">
    <property type="term" value="F:transmembrane transporter activity"/>
    <property type="evidence" value="ECO:0007669"/>
    <property type="project" value="InterPro"/>
</dbReference>
<sequence>MKPSSGIDRPQAIGMHARRRWGVLAICCTSLFVVGLDTTIVNVALPTIGASFHVGIPGLEWVVNAYTLVLASLLISSGALADRFGRRRVFQIGLVVFGVASIACALAPSVGVLIAARIAQGVGGSMLSPVALAIVVNVMTDPKERAKAIGVWAAVFGLSMAVGPIVGGVLIESFGWRSVFWVNVPVIVIVLLLTAVFVPESRAPQARRLDLPGQILLVAVVGGAVGLLIEGPRIGWTSPGAVVGYIAVALALASFIAVESRKAEPLVDPALFRHRPFSAAVLGAVVVFVALNATLLLGTLYLQQACGMTPATAGVVILPMAVAATVCAPLSGILVGRVGPRLPLLIAGGFTALGGLCLVSLDNNTGLPTVLVAYLFLGIGFGFSNAPITNTAVSGLPQSQAGLAGGITSSARQFGAALGVALAGGFVANTVDSDVAQASHAGWMLVVACGLVVLVIACASAQPTLAQSASVHPARVIPTTPPAR</sequence>
<keyword evidence="7" id="KW-0472">Membrane</keyword>
<dbReference type="SUPFAM" id="SSF103473">
    <property type="entry name" value="MFS general substrate transporter"/>
    <property type="match status" value="1"/>
</dbReference>
<dbReference type="AlphaFoldDB" id="A0A652YKK9"/>
<dbReference type="Gene3D" id="1.20.1250.20">
    <property type="entry name" value="MFS general substrate transporter like domains"/>
    <property type="match status" value="1"/>
</dbReference>
<evidence type="ECO:0000313" key="9">
    <source>
        <dbReference type="EMBL" id="TYQ01950.1"/>
    </source>
</evidence>
<reference evidence="9" key="1">
    <citation type="submission" date="2019-07" db="EMBL/GenBank/DDBJ databases">
        <title>Genomic Encyclopedia of Type Strains, Phase IV (KMG-IV): sequencing the most valuable type-strain genomes for metagenomic binning, comparative biology and taxonomic classification.</title>
        <authorList>
            <person name="Goeker M."/>
        </authorList>
    </citation>
    <scope>NUCLEOTIDE SEQUENCE</scope>
    <source>
        <strain evidence="9">DSM 44596</strain>
    </source>
</reference>
<comment type="subcellular location">
    <subcellularLocation>
        <location evidence="1">Cell membrane</location>
        <topology evidence="1">Multi-pass membrane protein</topology>
    </subcellularLocation>
</comment>
<evidence type="ECO:0000256" key="2">
    <source>
        <dbReference type="ARBA" id="ARBA00008537"/>
    </source>
</evidence>
<evidence type="ECO:0000256" key="6">
    <source>
        <dbReference type="ARBA" id="ARBA00022989"/>
    </source>
</evidence>
<keyword evidence="6" id="KW-1133">Transmembrane helix</keyword>
<keyword evidence="3" id="KW-0813">Transport</keyword>
<dbReference type="Pfam" id="PF07690">
    <property type="entry name" value="MFS_1"/>
    <property type="match status" value="1"/>
</dbReference>
<keyword evidence="4" id="KW-1003">Cell membrane</keyword>
<dbReference type="CDD" id="cd17321">
    <property type="entry name" value="MFS_MMR_MDR_like"/>
    <property type="match status" value="1"/>
</dbReference>
<proteinExistence type="inferred from homology"/>